<dbReference type="STRING" id="1244108.SAMN05444004_101386"/>
<dbReference type="Pfam" id="PF04909">
    <property type="entry name" value="Amidohydro_2"/>
    <property type="match status" value="1"/>
</dbReference>
<dbReference type="GO" id="GO:0016787">
    <property type="term" value="F:hydrolase activity"/>
    <property type="evidence" value="ECO:0007669"/>
    <property type="project" value="InterPro"/>
</dbReference>
<dbReference type="InterPro" id="IPR006680">
    <property type="entry name" value="Amidohydro-rel"/>
</dbReference>
<evidence type="ECO:0000313" key="4">
    <source>
        <dbReference type="Proteomes" id="UP000198914"/>
    </source>
</evidence>
<organism evidence="3 4">
    <name type="scientific">Jannaschia faecimaris</name>
    <dbReference type="NCBI Taxonomy" id="1244108"/>
    <lineage>
        <taxon>Bacteria</taxon>
        <taxon>Pseudomonadati</taxon>
        <taxon>Pseudomonadota</taxon>
        <taxon>Alphaproteobacteria</taxon>
        <taxon>Rhodobacterales</taxon>
        <taxon>Roseobacteraceae</taxon>
        <taxon>Jannaschia</taxon>
    </lineage>
</organism>
<feature type="domain" description="Amidohydrolase-related" evidence="2">
    <location>
        <begin position="4"/>
        <end position="275"/>
    </location>
</feature>
<dbReference type="RefSeq" id="WP_092641429.1">
    <property type="nucleotide sequence ID" value="NZ_FNPX01000001.1"/>
</dbReference>
<evidence type="ECO:0000313" key="3">
    <source>
        <dbReference type="EMBL" id="SDY41268.1"/>
    </source>
</evidence>
<dbReference type="SUPFAM" id="SSF51556">
    <property type="entry name" value="Metallo-dependent hydrolases"/>
    <property type="match status" value="1"/>
</dbReference>
<gene>
    <name evidence="3" type="ORF">SAMN05444004_101386</name>
</gene>
<dbReference type="InterPro" id="IPR032466">
    <property type="entry name" value="Metal_Hydrolase"/>
</dbReference>
<dbReference type="EMBL" id="FNPX01000001">
    <property type="protein sequence ID" value="SDY41268.1"/>
    <property type="molecule type" value="Genomic_DNA"/>
</dbReference>
<accession>A0A1H3JPH5</accession>
<sequence>MTRIDAHQHFWRVDRGDYHWMDHSVARIRRDILPPDLEPHLARHDIAGTILVQAAQTEAETQFLLELARRTPFVRGVVGWADLEAPDLTARLDGLNDPKLRGLRPMLQDIAETEWLARPAVVDGLRLIAAKGLRLDALVQPRHLIVLADIAARIPTLPIVIDHCAKPIIAGGADPGDVWRADMARLAALPWVFCKISGLANEVGPGWTVDDLRPTLDHVLSVFGPDRVMWGSDWPVLDLAGNYDRWVDATGTLLAPFSEEARAQVMGGTAARFYGVSSS</sequence>
<dbReference type="Proteomes" id="UP000198914">
    <property type="component" value="Unassembled WGS sequence"/>
</dbReference>
<comment type="similarity">
    <text evidence="1">Belongs to the metallo-dependent hydrolases superfamily.</text>
</comment>
<proteinExistence type="inferred from homology"/>
<evidence type="ECO:0000259" key="2">
    <source>
        <dbReference type="Pfam" id="PF04909"/>
    </source>
</evidence>
<protein>
    <submittedName>
        <fullName evidence="3">L-fuconolactonase</fullName>
    </submittedName>
</protein>
<evidence type="ECO:0000256" key="1">
    <source>
        <dbReference type="ARBA" id="ARBA00038310"/>
    </source>
</evidence>
<keyword evidence="4" id="KW-1185">Reference proteome</keyword>
<dbReference type="PANTHER" id="PTHR43569">
    <property type="entry name" value="AMIDOHYDROLASE"/>
    <property type="match status" value="1"/>
</dbReference>
<dbReference type="InterPro" id="IPR052350">
    <property type="entry name" value="Metallo-dep_Lactonases"/>
</dbReference>
<reference evidence="4" key="1">
    <citation type="submission" date="2016-10" db="EMBL/GenBank/DDBJ databases">
        <authorList>
            <person name="Varghese N."/>
            <person name="Submissions S."/>
        </authorList>
    </citation>
    <scope>NUCLEOTIDE SEQUENCE [LARGE SCALE GENOMIC DNA]</scope>
    <source>
        <strain evidence="4">DSM 100420</strain>
    </source>
</reference>
<dbReference type="PANTHER" id="PTHR43569:SF2">
    <property type="entry name" value="AMIDOHYDROLASE-RELATED DOMAIN-CONTAINING PROTEIN"/>
    <property type="match status" value="1"/>
</dbReference>
<name>A0A1H3JPH5_9RHOB</name>
<dbReference type="OrthoDB" id="9787654at2"/>
<dbReference type="AlphaFoldDB" id="A0A1H3JPH5"/>
<dbReference type="Gene3D" id="3.20.20.140">
    <property type="entry name" value="Metal-dependent hydrolases"/>
    <property type="match status" value="1"/>
</dbReference>